<gene>
    <name evidence="2" type="ORF">EJ02DRAFT_353765</name>
</gene>
<feature type="region of interest" description="Disordered" evidence="1">
    <location>
        <begin position="1"/>
        <end position="27"/>
    </location>
</feature>
<evidence type="ECO:0000313" key="2">
    <source>
        <dbReference type="EMBL" id="KAF1938761.1"/>
    </source>
</evidence>
<evidence type="ECO:0000313" key="3">
    <source>
        <dbReference type="Proteomes" id="UP000800038"/>
    </source>
</evidence>
<dbReference type="EMBL" id="ML976096">
    <property type="protein sequence ID" value="KAF1938761.1"/>
    <property type="molecule type" value="Genomic_DNA"/>
</dbReference>
<dbReference type="Proteomes" id="UP000800038">
    <property type="component" value="Unassembled WGS sequence"/>
</dbReference>
<protein>
    <submittedName>
        <fullName evidence="2">Uncharacterized protein</fullName>
    </submittedName>
</protein>
<keyword evidence="3" id="KW-1185">Reference proteome</keyword>
<feature type="compositionally biased region" description="Basic residues" evidence="1">
    <location>
        <begin position="1"/>
        <end position="10"/>
    </location>
</feature>
<organism evidence="2 3">
    <name type="scientific">Clathrospora elynae</name>
    <dbReference type="NCBI Taxonomy" id="706981"/>
    <lineage>
        <taxon>Eukaryota</taxon>
        <taxon>Fungi</taxon>
        <taxon>Dikarya</taxon>
        <taxon>Ascomycota</taxon>
        <taxon>Pezizomycotina</taxon>
        <taxon>Dothideomycetes</taxon>
        <taxon>Pleosporomycetidae</taxon>
        <taxon>Pleosporales</taxon>
        <taxon>Diademaceae</taxon>
        <taxon>Clathrospora</taxon>
    </lineage>
</organism>
<accession>A0A6A5SDN4</accession>
<name>A0A6A5SDN4_9PLEO</name>
<reference evidence="2" key="1">
    <citation type="journal article" date="2020" name="Stud. Mycol.">
        <title>101 Dothideomycetes genomes: a test case for predicting lifestyles and emergence of pathogens.</title>
        <authorList>
            <person name="Haridas S."/>
            <person name="Albert R."/>
            <person name="Binder M."/>
            <person name="Bloem J."/>
            <person name="Labutti K."/>
            <person name="Salamov A."/>
            <person name="Andreopoulos B."/>
            <person name="Baker S."/>
            <person name="Barry K."/>
            <person name="Bills G."/>
            <person name="Bluhm B."/>
            <person name="Cannon C."/>
            <person name="Castanera R."/>
            <person name="Culley D."/>
            <person name="Daum C."/>
            <person name="Ezra D."/>
            <person name="Gonzalez J."/>
            <person name="Henrissat B."/>
            <person name="Kuo A."/>
            <person name="Liang C."/>
            <person name="Lipzen A."/>
            <person name="Lutzoni F."/>
            <person name="Magnuson J."/>
            <person name="Mondo S."/>
            <person name="Nolan M."/>
            <person name="Ohm R."/>
            <person name="Pangilinan J."/>
            <person name="Park H.-J."/>
            <person name="Ramirez L."/>
            <person name="Alfaro M."/>
            <person name="Sun H."/>
            <person name="Tritt A."/>
            <person name="Yoshinaga Y."/>
            <person name="Zwiers L.-H."/>
            <person name="Turgeon B."/>
            <person name="Goodwin S."/>
            <person name="Spatafora J."/>
            <person name="Crous P."/>
            <person name="Grigoriev I."/>
        </authorList>
    </citation>
    <scope>NUCLEOTIDE SEQUENCE</scope>
    <source>
        <strain evidence="2">CBS 161.51</strain>
    </source>
</reference>
<feature type="non-terminal residue" evidence="2">
    <location>
        <position position="62"/>
    </location>
</feature>
<evidence type="ECO:0000256" key="1">
    <source>
        <dbReference type="SAM" id="MobiDB-lite"/>
    </source>
</evidence>
<dbReference type="AlphaFoldDB" id="A0A6A5SDN4"/>
<sequence>MPPAPKKRGLKGAVAPSKRTKTTRGNVNHPIIVESSQPELAIRFSPRKALALAASQATKERP</sequence>
<proteinExistence type="predicted"/>